<dbReference type="Proteomes" id="UP000486351">
    <property type="component" value="Unassembled WGS sequence"/>
</dbReference>
<feature type="transmembrane region" description="Helical" evidence="1">
    <location>
        <begin position="46"/>
        <end position="65"/>
    </location>
</feature>
<feature type="transmembrane region" description="Helical" evidence="1">
    <location>
        <begin position="381"/>
        <end position="402"/>
    </location>
</feature>
<sequence>MGKSIAGLTVEPRHIIVVALLAAIASVGTLYAVAVTTVFPVPFTMLLASPPSIVVFGACFVYFWGGQVRQNPSIEVDMKREQAVSRCQVALTFVYPLYISGFVSLSGIYQTMFVAVLPLIKLFARNWVANALKDHDDLKPQAVTFIVEVFSALYVSNALSNSSSWMATAVIMGVDLVVFWLASRDIVEVLNDVELLMEKIPQDHLIAKENFVQVAIRLTAIEADNLPQTPNPSSNSIGPTYLTQIEQWISSASVTMKRDTIHAREKALGRRPKRSQRLAKRLSGKVYASDGNFLFVTQQLKTEASDNSSLKDIFSREERAVFIHQTARVLFITEFIISAEYVEVILPMAYGLHHITVYCLPNCVYYPSLGSLSRSEFSTSMMAYCFLELLSLTLVIFVLGRILGFSTLRQLAFVLEMQAGIIQTQLVSLLLYIMLISLAHIGADFTFKFAWLRT</sequence>
<keyword evidence="1" id="KW-1133">Transmembrane helix</keyword>
<evidence type="ECO:0000256" key="1">
    <source>
        <dbReference type="SAM" id="Phobius"/>
    </source>
</evidence>
<dbReference type="EMBL" id="QXFY01000824">
    <property type="protein sequence ID" value="KAE9334931.1"/>
    <property type="molecule type" value="Genomic_DNA"/>
</dbReference>
<accession>A0A6G0RJK6</accession>
<name>A0A6G0RJK6_9STRA</name>
<feature type="transmembrane region" description="Helical" evidence="1">
    <location>
        <begin position="15"/>
        <end position="39"/>
    </location>
</feature>
<proteinExistence type="predicted"/>
<evidence type="ECO:0000313" key="3">
    <source>
        <dbReference type="Proteomes" id="UP000486351"/>
    </source>
</evidence>
<dbReference type="AlphaFoldDB" id="A0A6G0RJK6"/>
<feature type="transmembrane region" description="Helical" evidence="1">
    <location>
        <begin position="165"/>
        <end position="182"/>
    </location>
</feature>
<feature type="transmembrane region" description="Helical" evidence="1">
    <location>
        <begin position="98"/>
        <end position="120"/>
    </location>
</feature>
<reference evidence="2 3" key="1">
    <citation type="submission" date="2018-09" db="EMBL/GenBank/DDBJ databases">
        <title>Genomic investigation of the strawberry pathogen Phytophthora fragariae indicates pathogenicity is determined by transcriptional variation in three key races.</title>
        <authorList>
            <person name="Adams T.M."/>
            <person name="Armitage A.D."/>
            <person name="Sobczyk M.K."/>
            <person name="Bates H.J."/>
            <person name="Dunwell J.M."/>
            <person name="Nellist C.F."/>
            <person name="Harrison R.J."/>
        </authorList>
    </citation>
    <scope>NUCLEOTIDE SEQUENCE [LARGE SCALE GENOMIC DNA]</scope>
    <source>
        <strain evidence="2 3">NOV-77</strain>
    </source>
</reference>
<keyword evidence="1" id="KW-0812">Transmembrane</keyword>
<comment type="caution">
    <text evidence="2">The sequence shown here is derived from an EMBL/GenBank/DDBJ whole genome shotgun (WGS) entry which is preliminary data.</text>
</comment>
<keyword evidence="1" id="KW-0472">Membrane</keyword>
<organism evidence="2 3">
    <name type="scientific">Phytophthora fragariae</name>
    <dbReference type="NCBI Taxonomy" id="53985"/>
    <lineage>
        <taxon>Eukaryota</taxon>
        <taxon>Sar</taxon>
        <taxon>Stramenopiles</taxon>
        <taxon>Oomycota</taxon>
        <taxon>Peronosporomycetes</taxon>
        <taxon>Peronosporales</taxon>
        <taxon>Peronosporaceae</taxon>
        <taxon>Phytophthora</taxon>
    </lineage>
</organism>
<evidence type="ECO:0000313" key="2">
    <source>
        <dbReference type="EMBL" id="KAE9334931.1"/>
    </source>
</evidence>
<protein>
    <submittedName>
        <fullName evidence="2">Uncharacterized protein</fullName>
    </submittedName>
</protein>
<gene>
    <name evidence="2" type="ORF">PF008_g13732</name>
</gene>
<feature type="transmembrane region" description="Helical" evidence="1">
    <location>
        <begin position="422"/>
        <end position="443"/>
    </location>
</feature>